<dbReference type="GO" id="GO:0008270">
    <property type="term" value="F:zinc ion binding"/>
    <property type="evidence" value="ECO:0007669"/>
    <property type="project" value="UniProtKB-KW"/>
</dbReference>
<name>A0AAD4LC75_9AGAM</name>
<sequence>MFLKTMKSRSLGPVPIGVSLMTSSAGLRRPIPPPFHHILPPHFRVTALMRDFCGTVHTHAYSYLPRTYSAVHLPDSTLNDYNPLDPYFTHDEAAPSFGHQVHRFANTVAFTPLSGRVSARRNSKKYLCDIPRCSSGFAQRQGLNRHIKDRHLRRSPCPYCSDFEWSEGRFYLFKSHLRKKHPGAPPP</sequence>
<proteinExistence type="predicted"/>
<keyword evidence="1" id="KW-0479">Metal-binding</keyword>
<evidence type="ECO:0000313" key="3">
    <source>
        <dbReference type="EMBL" id="KAH8986339.1"/>
    </source>
</evidence>
<dbReference type="PROSITE" id="PS00028">
    <property type="entry name" value="ZINC_FINGER_C2H2_1"/>
    <property type="match status" value="1"/>
</dbReference>
<dbReference type="EMBL" id="JAKELL010000055">
    <property type="protein sequence ID" value="KAH8986339.1"/>
    <property type="molecule type" value="Genomic_DNA"/>
</dbReference>
<keyword evidence="1" id="KW-0862">Zinc</keyword>
<keyword evidence="1" id="KW-0863">Zinc-finger</keyword>
<gene>
    <name evidence="3" type="ORF">EDB92DRAFT_1268530</name>
</gene>
<dbReference type="PROSITE" id="PS50157">
    <property type="entry name" value="ZINC_FINGER_C2H2_2"/>
    <property type="match status" value="1"/>
</dbReference>
<evidence type="ECO:0000313" key="4">
    <source>
        <dbReference type="Proteomes" id="UP001201163"/>
    </source>
</evidence>
<dbReference type="Proteomes" id="UP001201163">
    <property type="component" value="Unassembled WGS sequence"/>
</dbReference>
<dbReference type="Gene3D" id="3.30.160.60">
    <property type="entry name" value="Classic Zinc Finger"/>
    <property type="match status" value="1"/>
</dbReference>
<evidence type="ECO:0000256" key="1">
    <source>
        <dbReference type="PROSITE-ProRule" id="PRU00042"/>
    </source>
</evidence>
<comment type="caution">
    <text evidence="3">The sequence shown here is derived from an EMBL/GenBank/DDBJ whole genome shotgun (WGS) entry which is preliminary data.</text>
</comment>
<reference evidence="3" key="1">
    <citation type="submission" date="2022-01" db="EMBL/GenBank/DDBJ databases">
        <title>Comparative genomics reveals a dynamic genome evolution in the ectomycorrhizal milk-cap (Lactarius) mushrooms.</title>
        <authorList>
            <consortium name="DOE Joint Genome Institute"/>
            <person name="Lebreton A."/>
            <person name="Tang N."/>
            <person name="Kuo A."/>
            <person name="LaButti K."/>
            <person name="Drula E."/>
            <person name="Barry K."/>
            <person name="Clum A."/>
            <person name="Lipzen A."/>
            <person name="Mousain D."/>
            <person name="Ng V."/>
            <person name="Wang R."/>
            <person name="Wang X."/>
            <person name="Dai Y."/>
            <person name="Henrissat B."/>
            <person name="Grigoriev I.V."/>
            <person name="Guerin-Laguette A."/>
            <person name="Yu F."/>
            <person name="Martin F.M."/>
        </authorList>
    </citation>
    <scope>NUCLEOTIDE SEQUENCE</scope>
    <source>
        <strain evidence="3">QP</strain>
    </source>
</reference>
<feature type="domain" description="C2H2-type" evidence="2">
    <location>
        <begin position="126"/>
        <end position="156"/>
    </location>
</feature>
<dbReference type="InterPro" id="IPR013087">
    <property type="entry name" value="Znf_C2H2_type"/>
</dbReference>
<evidence type="ECO:0000259" key="2">
    <source>
        <dbReference type="PROSITE" id="PS50157"/>
    </source>
</evidence>
<organism evidence="3 4">
    <name type="scientific">Lactarius akahatsu</name>
    <dbReference type="NCBI Taxonomy" id="416441"/>
    <lineage>
        <taxon>Eukaryota</taxon>
        <taxon>Fungi</taxon>
        <taxon>Dikarya</taxon>
        <taxon>Basidiomycota</taxon>
        <taxon>Agaricomycotina</taxon>
        <taxon>Agaricomycetes</taxon>
        <taxon>Russulales</taxon>
        <taxon>Russulaceae</taxon>
        <taxon>Lactarius</taxon>
    </lineage>
</organism>
<accession>A0AAD4LC75</accession>
<dbReference type="AlphaFoldDB" id="A0AAD4LC75"/>
<keyword evidence="4" id="KW-1185">Reference proteome</keyword>
<protein>
    <recommendedName>
        <fullName evidence="2">C2H2-type domain-containing protein</fullName>
    </recommendedName>
</protein>